<evidence type="ECO:0000256" key="1">
    <source>
        <dbReference type="SAM" id="Phobius"/>
    </source>
</evidence>
<dbReference type="EMBL" id="CP029550">
    <property type="protein sequence ID" value="AWN42874.1"/>
    <property type="molecule type" value="Genomic_DNA"/>
</dbReference>
<dbReference type="Proteomes" id="UP000245926">
    <property type="component" value="Chromosome"/>
</dbReference>
<keyword evidence="1" id="KW-0472">Membrane</keyword>
<dbReference type="KEGG" id="mets:DK389_23185"/>
<dbReference type="RefSeq" id="WP_109893132.1">
    <property type="nucleotide sequence ID" value="NZ_CP029550.1"/>
</dbReference>
<keyword evidence="3" id="KW-1185">Reference proteome</keyword>
<organism evidence="2 3">
    <name type="scientific">Methylobacterium durans</name>
    <dbReference type="NCBI Taxonomy" id="2202825"/>
    <lineage>
        <taxon>Bacteria</taxon>
        <taxon>Pseudomonadati</taxon>
        <taxon>Pseudomonadota</taxon>
        <taxon>Alphaproteobacteria</taxon>
        <taxon>Hyphomicrobiales</taxon>
        <taxon>Methylobacteriaceae</taxon>
        <taxon>Methylobacterium</taxon>
    </lineage>
</organism>
<keyword evidence="1" id="KW-0812">Transmembrane</keyword>
<name>A0A2U8W9Q7_9HYPH</name>
<evidence type="ECO:0000313" key="3">
    <source>
        <dbReference type="Proteomes" id="UP000245926"/>
    </source>
</evidence>
<gene>
    <name evidence="2" type="ORF">DK389_23185</name>
</gene>
<keyword evidence="1" id="KW-1133">Transmembrane helix</keyword>
<proteinExistence type="predicted"/>
<dbReference type="OrthoDB" id="9886231at2"/>
<reference evidence="3" key="1">
    <citation type="submission" date="2018-05" db="EMBL/GenBank/DDBJ databases">
        <title>Complete Genome Sequence of Methylobacterium sp. 17SD2-17.</title>
        <authorList>
            <person name="Srinivasan S."/>
        </authorList>
    </citation>
    <scope>NUCLEOTIDE SEQUENCE [LARGE SCALE GENOMIC DNA]</scope>
    <source>
        <strain evidence="3">17SD2-17</strain>
    </source>
</reference>
<accession>A0A2U8W9Q7</accession>
<protein>
    <submittedName>
        <fullName evidence="2">Uncharacterized protein</fullName>
    </submittedName>
</protein>
<sequence length="59" mass="6182">MPRFAQGFLAAYMLAGVYLGAVALAGPTSQSVGRSVMVGVAWPLLVSPAFVRREICAAR</sequence>
<dbReference type="AlphaFoldDB" id="A0A2U8W9Q7"/>
<evidence type="ECO:0000313" key="2">
    <source>
        <dbReference type="EMBL" id="AWN42874.1"/>
    </source>
</evidence>
<feature type="transmembrane region" description="Helical" evidence="1">
    <location>
        <begin position="7"/>
        <end position="26"/>
    </location>
</feature>